<dbReference type="PANTHER" id="PTHR42760:SF115">
    <property type="entry name" value="3-OXOACYL-[ACYL-CARRIER-PROTEIN] REDUCTASE FABG"/>
    <property type="match status" value="1"/>
</dbReference>
<dbReference type="PRINTS" id="PR00081">
    <property type="entry name" value="GDHRDH"/>
</dbReference>
<proteinExistence type="inferred from homology"/>
<keyword evidence="2" id="KW-0560">Oxidoreductase</keyword>
<accession>K6DGH6</accession>
<comment type="similarity">
    <text evidence="1">Belongs to the short-chain dehydrogenases/reductases (SDR) family.</text>
</comment>
<dbReference type="SMART" id="SM00822">
    <property type="entry name" value="PKS_KR"/>
    <property type="match status" value="1"/>
</dbReference>
<name>K6DGH6_9BACI</name>
<dbReference type="InterPro" id="IPR002347">
    <property type="entry name" value="SDR_fam"/>
</dbReference>
<dbReference type="Pfam" id="PF13561">
    <property type="entry name" value="adh_short_C2"/>
    <property type="match status" value="1"/>
</dbReference>
<protein>
    <submittedName>
        <fullName evidence="4">2-deoxy-D-gluconate 3-dehydrogenase</fullName>
    </submittedName>
</protein>
<evidence type="ECO:0000313" key="4">
    <source>
        <dbReference type="EMBL" id="EKN71672.1"/>
    </source>
</evidence>
<dbReference type="Gene3D" id="3.40.50.720">
    <property type="entry name" value="NAD(P)-binding Rossmann-like Domain"/>
    <property type="match status" value="1"/>
</dbReference>
<evidence type="ECO:0000256" key="2">
    <source>
        <dbReference type="ARBA" id="ARBA00023002"/>
    </source>
</evidence>
<dbReference type="PROSITE" id="PS00061">
    <property type="entry name" value="ADH_SHORT"/>
    <property type="match status" value="1"/>
</dbReference>
<dbReference type="AlphaFoldDB" id="K6DGH6"/>
<dbReference type="NCBIfam" id="NF005559">
    <property type="entry name" value="PRK07231.1"/>
    <property type="match status" value="1"/>
</dbReference>
<evidence type="ECO:0000259" key="3">
    <source>
        <dbReference type="SMART" id="SM00822"/>
    </source>
</evidence>
<comment type="caution">
    <text evidence="4">The sequence shown here is derived from an EMBL/GenBank/DDBJ whole genome shotgun (WGS) entry which is preliminary data.</text>
</comment>
<organism evidence="4 5">
    <name type="scientific">Neobacillus bataviensis LMG 21833</name>
    <dbReference type="NCBI Taxonomy" id="1117379"/>
    <lineage>
        <taxon>Bacteria</taxon>
        <taxon>Bacillati</taxon>
        <taxon>Bacillota</taxon>
        <taxon>Bacilli</taxon>
        <taxon>Bacillales</taxon>
        <taxon>Bacillaceae</taxon>
        <taxon>Neobacillus</taxon>
    </lineage>
</organism>
<dbReference type="PRINTS" id="PR00080">
    <property type="entry name" value="SDRFAMILY"/>
</dbReference>
<dbReference type="EMBL" id="AJLS01000003">
    <property type="protein sequence ID" value="EKN71672.1"/>
    <property type="molecule type" value="Genomic_DNA"/>
</dbReference>
<gene>
    <name evidence="4" type="ORF">BABA_00665</name>
</gene>
<keyword evidence="5" id="KW-1185">Reference proteome</keyword>
<dbReference type="PANTHER" id="PTHR42760">
    <property type="entry name" value="SHORT-CHAIN DEHYDROGENASES/REDUCTASES FAMILY MEMBER"/>
    <property type="match status" value="1"/>
</dbReference>
<dbReference type="SUPFAM" id="SSF51735">
    <property type="entry name" value="NAD(P)-binding Rossmann-fold domains"/>
    <property type="match status" value="1"/>
</dbReference>
<dbReference type="GO" id="GO:0005975">
    <property type="term" value="P:carbohydrate metabolic process"/>
    <property type="evidence" value="ECO:0007669"/>
    <property type="project" value="UniProtKB-ARBA"/>
</dbReference>
<dbReference type="STRING" id="1117379.BABA_00665"/>
<dbReference type="GO" id="GO:0016616">
    <property type="term" value="F:oxidoreductase activity, acting on the CH-OH group of donors, NAD or NADP as acceptor"/>
    <property type="evidence" value="ECO:0007669"/>
    <property type="project" value="TreeGrafter"/>
</dbReference>
<dbReference type="OrthoDB" id="9803333at2"/>
<sequence>MKLFNLENKVAVITGGNRGLGRAMALALANAGADIVIIGRSEEKNNEVVREIQKFGRKAASFSTDLRDIPAINEMVAEVVSQFGKMDIFINNAGVSHTESAFDLKEEDWDNVMDLNVKSLFFCCQAAGRIMKEQGYGKIINLASVAGAVGEVGIAPYTASKAAVINLTRSLALEWVRYGIQVNAIGPSYIETDMNRDELSNPKVRSKIVGKTPMKRLGNPDELSGAAIFLASDASNYMTGQTVYVDGGWLAQ</sequence>
<evidence type="ECO:0000256" key="1">
    <source>
        <dbReference type="ARBA" id="ARBA00006484"/>
    </source>
</evidence>
<reference evidence="4 5" key="1">
    <citation type="journal article" date="2012" name="Front. Microbiol.">
        <title>Redundancy and modularity in membrane-associated dissimilatory nitrate reduction in Bacillus.</title>
        <authorList>
            <person name="Heylen K."/>
            <person name="Keltjens J."/>
        </authorList>
    </citation>
    <scope>NUCLEOTIDE SEQUENCE [LARGE SCALE GENOMIC DNA]</scope>
    <source>
        <strain evidence="5">LMG 21833T</strain>
    </source>
</reference>
<dbReference type="InterPro" id="IPR057326">
    <property type="entry name" value="KR_dom"/>
</dbReference>
<dbReference type="Proteomes" id="UP000006316">
    <property type="component" value="Unassembled WGS sequence"/>
</dbReference>
<dbReference type="NCBIfam" id="NF009466">
    <property type="entry name" value="PRK12826.1-2"/>
    <property type="match status" value="1"/>
</dbReference>
<dbReference type="FunFam" id="3.40.50.720:FF:000240">
    <property type="entry name" value="SDR family oxidoreductase"/>
    <property type="match status" value="1"/>
</dbReference>
<feature type="domain" description="Ketoreductase" evidence="3">
    <location>
        <begin position="9"/>
        <end position="188"/>
    </location>
</feature>
<dbReference type="RefSeq" id="WP_007083176.1">
    <property type="nucleotide sequence ID" value="NZ_AJLS01000003.1"/>
</dbReference>
<evidence type="ECO:0000313" key="5">
    <source>
        <dbReference type="Proteomes" id="UP000006316"/>
    </source>
</evidence>
<dbReference type="PATRIC" id="fig|1117379.3.peg.138"/>
<dbReference type="InterPro" id="IPR036291">
    <property type="entry name" value="NAD(P)-bd_dom_sf"/>
</dbReference>
<dbReference type="InterPro" id="IPR020904">
    <property type="entry name" value="Sc_DH/Rdtase_CS"/>
</dbReference>
<dbReference type="eggNOG" id="COG1028">
    <property type="taxonomic scope" value="Bacteria"/>
</dbReference>